<keyword evidence="3" id="KW-1185">Reference proteome</keyword>
<reference evidence="2 3" key="1">
    <citation type="journal article" date="2018" name="Mol. Biol. Evol.">
        <title>Analysis of the draft genome of the red seaweed Gracilariopsis chorda provides insights into genome size evolution in Rhodophyta.</title>
        <authorList>
            <person name="Lee J."/>
            <person name="Yang E.C."/>
            <person name="Graf L."/>
            <person name="Yang J.H."/>
            <person name="Qiu H."/>
            <person name="Zel Zion U."/>
            <person name="Chan C.X."/>
            <person name="Stephens T.G."/>
            <person name="Weber A.P.M."/>
            <person name="Boo G.H."/>
            <person name="Boo S.M."/>
            <person name="Kim K.M."/>
            <person name="Shin Y."/>
            <person name="Jung M."/>
            <person name="Lee S.J."/>
            <person name="Yim H.S."/>
            <person name="Lee J.H."/>
            <person name="Bhattacharya D."/>
            <person name="Yoon H.S."/>
        </authorList>
    </citation>
    <scope>NUCLEOTIDE SEQUENCE [LARGE SCALE GENOMIC DNA]</scope>
    <source>
        <strain evidence="2 3">SKKU-2015</strain>
        <tissue evidence="2">Whole body</tissue>
    </source>
</reference>
<dbReference type="Pfam" id="PF10367">
    <property type="entry name" value="zf-Vps39_C"/>
    <property type="match status" value="1"/>
</dbReference>
<dbReference type="OrthoDB" id="5325112at2759"/>
<dbReference type="Proteomes" id="UP000247409">
    <property type="component" value="Unassembled WGS sequence"/>
</dbReference>
<evidence type="ECO:0000313" key="3">
    <source>
        <dbReference type="Proteomes" id="UP000247409"/>
    </source>
</evidence>
<gene>
    <name evidence="2" type="ORF">BWQ96_04879</name>
</gene>
<dbReference type="GO" id="GO:0016020">
    <property type="term" value="C:membrane"/>
    <property type="evidence" value="ECO:0007669"/>
    <property type="project" value="TreeGrafter"/>
</dbReference>
<name>A0A2V3ITC8_9FLOR</name>
<accession>A0A2V3ITC8</accession>
<dbReference type="InterPro" id="IPR032914">
    <property type="entry name" value="Vam6/VPS39/TRAP1"/>
</dbReference>
<protein>
    <submittedName>
        <fullName evidence="2">Vam6/Vps39-like protein</fullName>
    </submittedName>
</protein>
<dbReference type="GO" id="GO:0034058">
    <property type="term" value="P:endosomal vesicle fusion"/>
    <property type="evidence" value="ECO:0007669"/>
    <property type="project" value="TreeGrafter"/>
</dbReference>
<dbReference type="PANTHER" id="PTHR12894:SF27">
    <property type="entry name" value="TRANSFORMING GROWTH FACTOR-BETA RECEPTOR-ASSOCIATED PROTEIN 1"/>
    <property type="match status" value="1"/>
</dbReference>
<dbReference type="GO" id="GO:0006914">
    <property type="term" value="P:autophagy"/>
    <property type="evidence" value="ECO:0007669"/>
    <property type="project" value="TreeGrafter"/>
</dbReference>
<dbReference type="PANTHER" id="PTHR12894">
    <property type="entry name" value="CNH DOMAIN CONTAINING"/>
    <property type="match status" value="1"/>
</dbReference>
<organism evidence="2 3">
    <name type="scientific">Gracilariopsis chorda</name>
    <dbReference type="NCBI Taxonomy" id="448386"/>
    <lineage>
        <taxon>Eukaryota</taxon>
        <taxon>Rhodophyta</taxon>
        <taxon>Florideophyceae</taxon>
        <taxon>Rhodymeniophycidae</taxon>
        <taxon>Gracilariales</taxon>
        <taxon>Gracilariaceae</taxon>
        <taxon>Gracilariopsis</taxon>
    </lineage>
</organism>
<evidence type="ECO:0000259" key="1">
    <source>
        <dbReference type="Pfam" id="PF10367"/>
    </source>
</evidence>
<dbReference type="AlphaFoldDB" id="A0A2V3ITC8"/>
<comment type="caution">
    <text evidence="2">The sequence shown here is derived from an EMBL/GenBank/DDBJ whole genome shotgun (WGS) entry which is preliminary data.</text>
</comment>
<dbReference type="GO" id="GO:0005737">
    <property type="term" value="C:cytoplasm"/>
    <property type="evidence" value="ECO:0007669"/>
    <property type="project" value="TreeGrafter"/>
</dbReference>
<dbReference type="STRING" id="448386.A0A2V3ITC8"/>
<feature type="domain" description="Vacuolar sorting protein 39/Transforming growth factor beta receptor-associated zinc finger" evidence="1">
    <location>
        <begin position="921"/>
        <end position="958"/>
    </location>
</feature>
<sequence length="969" mass="106923">MASLIRCQPLPNFDSRGARVLCATAVPDTGCIVAATETRELICGEEQRVSTDSFARAVACVRYASFTLDSFPEQKAVVLALINGVGLRLYSFPTLERIEGALADELRNMSNTAHIFSVDSLGSDLVAESFRVALAREATVFLLDINLVREKVTVLGEYILPDKVAAVAFSETTIVASTSSTHYLLRISRGGVLAVAATVERTDRPRRQSTAADGGTAVLSLIGGLFWRREVSPSGDSSVAFALPDNRWLLTVDQELVTYSSFGEKLEEMENVFKSRSGMNISDSVTSSLKTSEVSKSRRMLANQRSNSISSLGSVATGITHRTVLDEALAARAEKPSQSTTFSSPFVLSVSSENEVVAFAANGSVQGVMEQVKLFEDDQKKPEPGPKLIPYRYGRRLAAVFWPSGRIVALELVDDLESLIEEKEAANELRLALALVPAEQLSRMLRLRRLLAKEARSQDWHDAAICHMQNVVNIVVKQEGTDPDLVSEAVELRGTSNESWQADDVTATMWADFLFRLRRQIMRPSKADVYVLETLCRADESASRIRSLLQSKHGIPLSVGESQITGKGSVLREEERIEALVELYTSLSVHEKALTLLENSEMSNKFDGVSGYLSNSMRPSDDPEVYFSHLRWLCREARGEAQGRPKLQMLIQRLVREVKDSDDLLGRSFEVLVEEADDVLSDIVVEVCGLISEDRSEDVTEAKESNFESNERFSGDVIGLALLAGMAKADALENTKVFQDLRSAFGTSILYRPEATYHSYTLLQALQKPEYQALGLREELAFLLGRQGRHEAAADELAAEVNLGPQEALSRLIRMSPASGRVTAVESLVAAFLRVSGQGRAMRIEDASKLLKCCAGTLDIDKLLLDGHCSDESLSLSNMFPFLEAALVSGNERHRLAEMLRAVRKSEVRRMREEVLTRRRRVVVIGHDRACTLCTRRIATHAFVAYPDGSVAHYACHVSRDNQETSNRN</sequence>
<dbReference type="InterPro" id="IPR019453">
    <property type="entry name" value="VPS39/TGFA1_Znf"/>
</dbReference>
<evidence type="ECO:0000313" key="2">
    <source>
        <dbReference type="EMBL" id="PXF45359.1"/>
    </source>
</evidence>
<proteinExistence type="predicted"/>
<dbReference type="EMBL" id="NBIV01000062">
    <property type="protein sequence ID" value="PXF45359.1"/>
    <property type="molecule type" value="Genomic_DNA"/>
</dbReference>